<feature type="domain" description="DUF1771" evidence="2">
    <location>
        <begin position="287"/>
        <end position="352"/>
    </location>
</feature>
<dbReference type="EMBL" id="JAYMYQ010000005">
    <property type="protein sequence ID" value="KAK7327896.1"/>
    <property type="molecule type" value="Genomic_DNA"/>
</dbReference>
<gene>
    <name evidence="3" type="ORF">VNO77_21989</name>
</gene>
<dbReference type="PANTHER" id="PTHR47872">
    <property type="entry name" value="NUCLEAR RNA EXPORT FACTOR SDE5-RELATED"/>
    <property type="match status" value="1"/>
</dbReference>
<feature type="region of interest" description="Disordered" evidence="1">
    <location>
        <begin position="1"/>
        <end position="49"/>
    </location>
</feature>
<evidence type="ECO:0000259" key="2">
    <source>
        <dbReference type="SMART" id="SM01162"/>
    </source>
</evidence>
<dbReference type="Gene3D" id="3.30.1370.110">
    <property type="match status" value="1"/>
</dbReference>
<evidence type="ECO:0000313" key="4">
    <source>
        <dbReference type="Proteomes" id="UP001367508"/>
    </source>
</evidence>
<dbReference type="Proteomes" id="UP001367508">
    <property type="component" value="Unassembled WGS sequence"/>
</dbReference>
<evidence type="ECO:0000313" key="3">
    <source>
        <dbReference type="EMBL" id="KAK7327896.1"/>
    </source>
</evidence>
<feature type="region of interest" description="Disordered" evidence="1">
    <location>
        <begin position="170"/>
        <end position="197"/>
    </location>
</feature>
<comment type="caution">
    <text evidence="3">The sequence shown here is derived from an EMBL/GenBank/DDBJ whole genome shotgun (WGS) entry which is preliminary data.</text>
</comment>
<feature type="compositionally biased region" description="Polar residues" evidence="1">
    <location>
        <begin position="1"/>
        <end position="16"/>
    </location>
</feature>
<dbReference type="AlphaFoldDB" id="A0AAN9L378"/>
<protein>
    <recommendedName>
        <fullName evidence="2">DUF1771 domain-containing protein</fullName>
    </recommendedName>
</protein>
<dbReference type="Pfam" id="PF08590">
    <property type="entry name" value="DUF1771"/>
    <property type="match status" value="1"/>
</dbReference>
<dbReference type="InterPro" id="IPR013899">
    <property type="entry name" value="DUF1771"/>
</dbReference>
<dbReference type="PANTHER" id="PTHR47872:SF3">
    <property type="entry name" value="NUCLEAR RNA EXPORT FACTOR SDE5 ISOFORM X1"/>
    <property type="match status" value="1"/>
</dbReference>
<proteinExistence type="predicted"/>
<dbReference type="SMART" id="SM01162">
    <property type="entry name" value="DUF1771"/>
    <property type="match status" value="1"/>
</dbReference>
<accession>A0AAN9L378</accession>
<keyword evidence="4" id="KW-1185">Reference proteome</keyword>
<name>A0AAN9L378_CANGL</name>
<organism evidence="3 4">
    <name type="scientific">Canavalia gladiata</name>
    <name type="common">Sword bean</name>
    <name type="synonym">Dolichos gladiatus</name>
    <dbReference type="NCBI Taxonomy" id="3824"/>
    <lineage>
        <taxon>Eukaryota</taxon>
        <taxon>Viridiplantae</taxon>
        <taxon>Streptophyta</taxon>
        <taxon>Embryophyta</taxon>
        <taxon>Tracheophyta</taxon>
        <taxon>Spermatophyta</taxon>
        <taxon>Magnoliopsida</taxon>
        <taxon>eudicotyledons</taxon>
        <taxon>Gunneridae</taxon>
        <taxon>Pentapetalae</taxon>
        <taxon>rosids</taxon>
        <taxon>fabids</taxon>
        <taxon>Fabales</taxon>
        <taxon>Fabaceae</taxon>
        <taxon>Papilionoideae</taxon>
        <taxon>50 kb inversion clade</taxon>
        <taxon>NPAAA clade</taxon>
        <taxon>indigoferoid/millettioid clade</taxon>
        <taxon>Phaseoleae</taxon>
        <taxon>Canavalia</taxon>
    </lineage>
</organism>
<evidence type="ECO:0000256" key="1">
    <source>
        <dbReference type="SAM" id="MobiDB-lite"/>
    </source>
</evidence>
<dbReference type="InterPro" id="IPR036063">
    <property type="entry name" value="Smr_dom_sf"/>
</dbReference>
<sequence>MQGSSSTSAIHSSNVDARTEESLESSDGYSFETSSQERRNSRPKVRPVSAGTVSSVIAKDYVKPMASSANGSFSATKAIKVDAKLLPMTGIWREKCKPNVLNEPNISKHDRLHQDMEDFLFKMLGDGFQLDRNMIQEVLDTCGYDMQKSLKRLLDGSIIASDKRTAVGDMAGRFKDRKPKSEAPSSKSKSQDLNYPRCDGNIVSTKGMELHLQQKEKHDLQKEVLSTLFHYRAHSEEAPKRIVKDLNKNSRYGHVVFEPPKDYMEEYNIDMDFTQLENIDDPEDEEDYQNVRRAVKEYRSAMNEYYKAAVDAFAKGDQTKAEKLLEQGQFFLRKAHEADEESSRIILETRTKEEQEMVLDLRDHGSKEAIRLLKCHLSSLSGIPSFEYLKVIVGTNDKDKTKGSRRRLQVLTLLEQESIKWVEGETAGTILIHLANIDPKSLSFLKT</sequence>
<feature type="compositionally biased region" description="Polar residues" evidence="1">
    <location>
        <begin position="25"/>
        <end position="34"/>
    </location>
</feature>
<reference evidence="3 4" key="1">
    <citation type="submission" date="2024-01" db="EMBL/GenBank/DDBJ databases">
        <title>The genomes of 5 underutilized Papilionoideae crops provide insights into root nodulation and disease resistanc.</title>
        <authorList>
            <person name="Jiang F."/>
        </authorList>
    </citation>
    <scope>NUCLEOTIDE SEQUENCE [LARGE SCALE GENOMIC DNA]</scope>
    <source>
        <strain evidence="3">LVBAO_FW01</strain>
        <tissue evidence="3">Leaves</tissue>
    </source>
</reference>